<evidence type="ECO:0000313" key="4">
    <source>
        <dbReference type="Proteomes" id="UP000274756"/>
    </source>
</evidence>
<dbReference type="EMBL" id="UYYG01001166">
    <property type="protein sequence ID" value="VDN58241.1"/>
    <property type="molecule type" value="Genomic_DNA"/>
</dbReference>
<dbReference type="Gene3D" id="3.60.10.10">
    <property type="entry name" value="Endonuclease/exonuclease/phosphatase"/>
    <property type="match status" value="1"/>
</dbReference>
<dbReference type="STRING" id="318479.A0A0N4UAX7"/>
<evidence type="ECO:0000313" key="5">
    <source>
        <dbReference type="WBParaSite" id="DME_0000433101-mRNA-1"/>
    </source>
</evidence>
<evidence type="ECO:0000313" key="3">
    <source>
        <dbReference type="Proteomes" id="UP000038040"/>
    </source>
</evidence>
<evidence type="ECO:0000256" key="1">
    <source>
        <dbReference type="SAM" id="SignalP"/>
    </source>
</evidence>
<name>A0A0N4UAX7_DRAME</name>
<dbReference type="OrthoDB" id="6146255at2759"/>
<keyword evidence="4" id="KW-1185">Reference proteome</keyword>
<dbReference type="WBParaSite" id="DME_0000433101-mRNA-1">
    <property type="protein sequence ID" value="DME_0000433101-mRNA-1"/>
    <property type="gene ID" value="DME_0000433101"/>
</dbReference>
<dbReference type="Proteomes" id="UP000274756">
    <property type="component" value="Unassembled WGS sequence"/>
</dbReference>
<sequence>MPNFHKQSSLNLMKLISETLTLALDTASATIDANDTSSQMVHAISIQSGDSKAEQRYWLWCFGQLGTKWRSDCHADKAHSVLIEWKPVNDRMAYAHYKGKFCNISVITIYSPTLSSDDHDKDKFYAELQLLTEPKHDMIIIGGDWNARVGHNAAVINNW</sequence>
<reference evidence="5" key="1">
    <citation type="submission" date="2017-02" db="UniProtKB">
        <authorList>
            <consortium name="WormBaseParasite"/>
        </authorList>
    </citation>
    <scope>IDENTIFICATION</scope>
</reference>
<dbReference type="AlphaFoldDB" id="A0A0N4UAX7"/>
<proteinExistence type="predicted"/>
<evidence type="ECO:0000313" key="2">
    <source>
        <dbReference type="EMBL" id="VDN58241.1"/>
    </source>
</evidence>
<dbReference type="SUPFAM" id="SSF56219">
    <property type="entry name" value="DNase I-like"/>
    <property type="match status" value="1"/>
</dbReference>
<accession>A0A0N4UAX7</accession>
<feature type="chain" id="PRO_5041039902" evidence="1">
    <location>
        <begin position="24"/>
        <end position="159"/>
    </location>
</feature>
<protein>
    <submittedName>
        <fullName evidence="5">Endo/exonuclease/phosphatase domain-containing protein</fullName>
    </submittedName>
</protein>
<organism evidence="3 5">
    <name type="scientific">Dracunculus medinensis</name>
    <name type="common">Guinea worm</name>
    <dbReference type="NCBI Taxonomy" id="318479"/>
    <lineage>
        <taxon>Eukaryota</taxon>
        <taxon>Metazoa</taxon>
        <taxon>Ecdysozoa</taxon>
        <taxon>Nematoda</taxon>
        <taxon>Chromadorea</taxon>
        <taxon>Rhabditida</taxon>
        <taxon>Spirurina</taxon>
        <taxon>Dracunculoidea</taxon>
        <taxon>Dracunculidae</taxon>
        <taxon>Dracunculus</taxon>
    </lineage>
</organism>
<feature type="signal peptide" evidence="1">
    <location>
        <begin position="1"/>
        <end position="23"/>
    </location>
</feature>
<gene>
    <name evidence="2" type="ORF">DME_LOCUS8214</name>
</gene>
<keyword evidence="1" id="KW-0732">Signal</keyword>
<reference evidence="2 4" key="2">
    <citation type="submission" date="2018-11" db="EMBL/GenBank/DDBJ databases">
        <authorList>
            <consortium name="Pathogen Informatics"/>
        </authorList>
    </citation>
    <scope>NUCLEOTIDE SEQUENCE [LARGE SCALE GENOMIC DNA]</scope>
</reference>
<dbReference type="InterPro" id="IPR036691">
    <property type="entry name" value="Endo/exonu/phosph_ase_sf"/>
</dbReference>
<dbReference type="Proteomes" id="UP000038040">
    <property type="component" value="Unplaced"/>
</dbReference>